<evidence type="ECO:0000313" key="3">
    <source>
        <dbReference type="EMBL" id="EOT64150.1"/>
    </source>
</evidence>
<keyword evidence="5" id="KW-1185">Reference proteome</keyword>
<dbReference type="RefSeq" id="WP_010740908.1">
    <property type="nucleotide sequence ID" value="NZ_KB946250.1"/>
</dbReference>
<dbReference type="Gene3D" id="1.10.1790.10">
    <property type="entry name" value="PRD domain"/>
    <property type="match status" value="1"/>
</dbReference>
<proteinExistence type="predicted"/>
<dbReference type="PATRIC" id="fig|1158601.3.peg.2043"/>
<dbReference type="PROSITE" id="PS51372">
    <property type="entry name" value="PRD_2"/>
    <property type="match status" value="1"/>
</dbReference>
<dbReference type="InterPro" id="IPR036634">
    <property type="entry name" value="PRD_sf"/>
</dbReference>
<comment type="caution">
    <text evidence="2">The sequence shown here is derived from an EMBL/GenBank/DDBJ whole genome shotgun (WGS) entry which is preliminary data.</text>
</comment>
<accession>R2RA27</accession>
<dbReference type="AlphaFoldDB" id="R2RA27"/>
<dbReference type="STRING" id="71451.RV07_GL004319"/>
<dbReference type="EMBL" id="ASWA01000004">
    <property type="protein sequence ID" value="EOT64150.1"/>
    <property type="molecule type" value="Genomic_DNA"/>
</dbReference>
<dbReference type="InterPro" id="IPR020044">
    <property type="entry name" value="PRD_EF0829/AHA3910"/>
</dbReference>
<sequence length="110" mass="12536">MTVTGEALQIISTSEHQGELQELIDWLKGELAAVKIEPTELQWTILINHLNEMLKRSKEQEKIPEVDPEMFSEVSQEALSLAEGVVKRISDLSQDEMYVLSIHFETAKQN</sequence>
<dbReference type="EMBL" id="AJAK01000015">
    <property type="protein sequence ID" value="EOH77436.1"/>
    <property type="molecule type" value="Genomic_DNA"/>
</dbReference>
<dbReference type="OrthoDB" id="2879550at2"/>
<evidence type="ECO:0000313" key="5">
    <source>
        <dbReference type="Proteomes" id="UP000014148"/>
    </source>
</evidence>
<name>R2RA27_9ENTE</name>
<dbReference type="SUPFAM" id="SSF63520">
    <property type="entry name" value="PTS-regulatory domain, PRD"/>
    <property type="match status" value="1"/>
</dbReference>
<feature type="domain" description="PRD" evidence="1">
    <location>
        <begin position="11"/>
        <end position="110"/>
    </location>
</feature>
<reference evidence="2 4" key="1">
    <citation type="submission" date="2013-02" db="EMBL/GenBank/DDBJ databases">
        <title>The Genome Sequence of Enterococcus malodoratus ATCC_43197.</title>
        <authorList>
            <consortium name="The Broad Institute Genome Sequencing Platform"/>
            <consortium name="The Broad Institute Genome Sequencing Center for Infectious Disease"/>
            <person name="Earl A.M."/>
            <person name="Gilmore M.S."/>
            <person name="Lebreton F."/>
            <person name="Walker B."/>
            <person name="Young S.K."/>
            <person name="Zeng Q."/>
            <person name="Gargeya S."/>
            <person name="Fitzgerald M."/>
            <person name="Haas B."/>
            <person name="Abouelleil A."/>
            <person name="Alvarado L."/>
            <person name="Arachchi H.M."/>
            <person name="Berlin A.M."/>
            <person name="Chapman S.B."/>
            <person name="Dewar J."/>
            <person name="Goldberg J."/>
            <person name="Griggs A."/>
            <person name="Gujja S."/>
            <person name="Hansen M."/>
            <person name="Howarth C."/>
            <person name="Imamovic A."/>
            <person name="Larimer J."/>
            <person name="McCowan C."/>
            <person name="Murphy C."/>
            <person name="Neiman D."/>
            <person name="Pearson M."/>
            <person name="Priest M."/>
            <person name="Roberts A."/>
            <person name="Saif S."/>
            <person name="Shea T."/>
            <person name="Sisk P."/>
            <person name="Sykes S."/>
            <person name="Wortman J."/>
            <person name="Nusbaum C."/>
            <person name="Birren B."/>
        </authorList>
    </citation>
    <scope>NUCLEOTIDE SEQUENCE [LARGE SCALE GENOMIC DNA]</scope>
    <source>
        <strain evidence="2 4">ATCC 43197</strain>
    </source>
</reference>
<protein>
    <submittedName>
        <fullName evidence="2">PRD domain-containing protein</fullName>
    </submittedName>
</protein>
<dbReference type="Proteomes" id="UP000013783">
    <property type="component" value="Unassembled WGS sequence"/>
</dbReference>
<dbReference type="Proteomes" id="UP000014148">
    <property type="component" value="Unassembled WGS sequence"/>
</dbReference>
<dbReference type="Pfam" id="PF00874">
    <property type="entry name" value="PRD"/>
    <property type="match status" value="1"/>
</dbReference>
<dbReference type="NCBIfam" id="TIGR03582">
    <property type="entry name" value="EF_0829"/>
    <property type="match status" value="1"/>
</dbReference>
<dbReference type="InterPro" id="IPR011608">
    <property type="entry name" value="PRD"/>
</dbReference>
<evidence type="ECO:0000313" key="2">
    <source>
        <dbReference type="EMBL" id="EOH77436.1"/>
    </source>
</evidence>
<reference evidence="3 5" key="2">
    <citation type="submission" date="2013-03" db="EMBL/GenBank/DDBJ databases">
        <title>The Genome Sequence of Enterococcus malodoratus ATCC_43197 (PacBio/Illumina hybrid assembly).</title>
        <authorList>
            <consortium name="The Broad Institute Genomics Platform"/>
            <consortium name="The Broad Institute Genome Sequencing Center for Infectious Disease"/>
            <person name="Earl A."/>
            <person name="Russ C."/>
            <person name="Gilmore M."/>
            <person name="Surin D."/>
            <person name="Walker B."/>
            <person name="Young S."/>
            <person name="Zeng Q."/>
            <person name="Gargeya S."/>
            <person name="Fitzgerald M."/>
            <person name="Haas B."/>
            <person name="Abouelleil A."/>
            <person name="Allen A.W."/>
            <person name="Alvarado L."/>
            <person name="Arachchi H.M."/>
            <person name="Berlin A.M."/>
            <person name="Chapman S.B."/>
            <person name="Gainer-Dewar J."/>
            <person name="Goldberg J."/>
            <person name="Griggs A."/>
            <person name="Gujja S."/>
            <person name="Hansen M."/>
            <person name="Howarth C."/>
            <person name="Imamovic A."/>
            <person name="Ireland A."/>
            <person name="Larimer J."/>
            <person name="McCowan C."/>
            <person name="Murphy C."/>
            <person name="Pearson M."/>
            <person name="Poon T.W."/>
            <person name="Priest M."/>
            <person name="Roberts A."/>
            <person name="Saif S."/>
            <person name="Shea T."/>
            <person name="Sisk P."/>
            <person name="Sykes S."/>
            <person name="Wortman J."/>
            <person name="Nusbaum C."/>
            <person name="Birren B."/>
        </authorList>
    </citation>
    <scope>NUCLEOTIDE SEQUENCE [LARGE SCALE GENOMIC DNA]</scope>
    <source>
        <strain evidence="3 5">ATCC 43197</strain>
    </source>
</reference>
<gene>
    <name evidence="3" type="ORF">I585_03347</name>
    <name evidence="2" type="ORF">UAI_02073</name>
</gene>
<evidence type="ECO:0000259" key="1">
    <source>
        <dbReference type="PROSITE" id="PS51372"/>
    </source>
</evidence>
<evidence type="ECO:0000313" key="4">
    <source>
        <dbReference type="Proteomes" id="UP000013783"/>
    </source>
</evidence>
<dbReference type="GO" id="GO:0006355">
    <property type="term" value="P:regulation of DNA-templated transcription"/>
    <property type="evidence" value="ECO:0007669"/>
    <property type="project" value="InterPro"/>
</dbReference>
<dbReference type="eggNOG" id="ENOG5032S2X">
    <property type="taxonomic scope" value="Bacteria"/>
</dbReference>
<organism evidence="2 4">
    <name type="scientific">Enterococcus malodoratus ATCC 43197</name>
    <dbReference type="NCBI Taxonomy" id="1158601"/>
    <lineage>
        <taxon>Bacteria</taxon>
        <taxon>Bacillati</taxon>
        <taxon>Bacillota</taxon>
        <taxon>Bacilli</taxon>
        <taxon>Lactobacillales</taxon>
        <taxon>Enterococcaceae</taxon>
        <taxon>Enterococcus</taxon>
    </lineage>
</organism>